<organism evidence="10 11">
    <name type="scientific">Bacillus changyiensis</name>
    <dbReference type="NCBI Taxonomy" id="3004103"/>
    <lineage>
        <taxon>Bacteria</taxon>
        <taxon>Bacillati</taxon>
        <taxon>Bacillota</taxon>
        <taxon>Bacilli</taxon>
        <taxon>Bacillales</taxon>
        <taxon>Bacillaceae</taxon>
        <taxon>Bacillus</taxon>
    </lineage>
</organism>
<dbReference type="SUPFAM" id="SSF54106">
    <property type="entry name" value="LysM domain"/>
    <property type="match status" value="1"/>
</dbReference>
<evidence type="ECO:0000313" key="11">
    <source>
        <dbReference type="Proteomes" id="UP001211894"/>
    </source>
</evidence>
<dbReference type="EMBL" id="JAQKAB010000005">
    <property type="protein sequence ID" value="MDA7026770.1"/>
    <property type="molecule type" value="Genomic_DNA"/>
</dbReference>
<evidence type="ECO:0000256" key="4">
    <source>
        <dbReference type="ARBA" id="ARBA00022737"/>
    </source>
</evidence>
<dbReference type="InterPro" id="IPR036779">
    <property type="entry name" value="LysM_dom_sf"/>
</dbReference>
<dbReference type="SMART" id="SM00257">
    <property type="entry name" value="LysM"/>
    <property type="match status" value="1"/>
</dbReference>
<gene>
    <name evidence="10" type="ORF">PJ311_09140</name>
</gene>
<keyword evidence="6" id="KW-0788">Thiol protease</keyword>
<dbReference type="Gene3D" id="3.90.1720.10">
    <property type="entry name" value="endopeptidase domain like (from Nostoc punctiforme)"/>
    <property type="match status" value="1"/>
</dbReference>
<accession>A0ABT4X3M8</accession>
<name>A0ABT4X3M8_9BACI</name>
<proteinExistence type="inferred from homology"/>
<dbReference type="InterPro" id="IPR038765">
    <property type="entry name" value="Papain-like_cys_pep_sf"/>
</dbReference>
<dbReference type="PANTHER" id="PTHR47053:SF1">
    <property type="entry name" value="MUREIN DD-ENDOPEPTIDASE MEPH-RELATED"/>
    <property type="match status" value="1"/>
</dbReference>
<dbReference type="PROSITE" id="PS51782">
    <property type="entry name" value="LYSM"/>
    <property type="match status" value="1"/>
</dbReference>
<feature type="domain" description="LysM" evidence="8">
    <location>
        <begin position="23"/>
        <end position="68"/>
    </location>
</feature>
<dbReference type="Pfam" id="PF00877">
    <property type="entry name" value="NLPC_P60"/>
    <property type="match status" value="1"/>
</dbReference>
<dbReference type="Gene3D" id="3.10.350.10">
    <property type="entry name" value="LysM domain"/>
    <property type="match status" value="1"/>
</dbReference>
<evidence type="ECO:0000256" key="3">
    <source>
        <dbReference type="ARBA" id="ARBA00022729"/>
    </source>
</evidence>
<evidence type="ECO:0000256" key="1">
    <source>
        <dbReference type="ARBA" id="ARBA00007074"/>
    </source>
</evidence>
<evidence type="ECO:0000256" key="7">
    <source>
        <dbReference type="SAM" id="SignalP"/>
    </source>
</evidence>
<keyword evidence="2" id="KW-0645">Protease</keyword>
<feature type="domain" description="NlpC/P60" evidence="9">
    <location>
        <begin position="71"/>
        <end position="196"/>
    </location>
</feature>
<dbReference type="RefSeq" id="WP_271340622.1">
    <property type="nucleotide sequence ID" value="NZ_JAQKAB010000005.1"/>
</dbReference>
<reference evidence="10 11" key="1">
    <citation type="submission" date="2023-01" db="EMBL/GenBank/DDBJ databases">
        <title>Bacillus changyiensis sp. nov., isolated from a coastal deposit.</title>
        <authorList>
            <person name="Xiao G."/>
            <person name="Lai Q."/>
            <person name="Hu Z."/>
            <person name="Shao Z."/>
        </authorList>
    </citation>
    <scope>NUCLEOTIDE SEQUENCE [LARGE SCALE GENOMIC DNA]</scope>
    <source>
        <strain evidence="10 11">CLL-7-23</strain>
    </source>
</reference>
<sequence length="196" mass="22464">MKKTTIIACFTVLMFSLPNLANAQYYVKKGDTLTGIAKKHHMRYADLKSLNPQFTNPNLIHVGDFVVVRSKNKAKDLVEYARSLQDVTTYVYGGKKPPTRTDCSGWVQHVYKKFGVKLPRTSRDQAKVGQPISFRQLKIGDLMFFSTRADKVITHVGIHMGKEYWISNLSAKQDVEILSTWGSWTQKYFLWGQRVL</sequence>
<dbReference type="CDD" id="cd00118">
    <property type="entry name" value="LysM"/>
    <property type="match status" value="1"/>
</dbReference>
<dbReference type="PANTHER" id="PTHR47053">
    <property type="entry name" value="MUREIN DD-ENDOPEPTIDASE MEPH-RELATED"/>
    <property type="match status" value="1"/>
</dbReference>
<dbReference type="SUPFAM" id="SSF54001">
    <property type="entry name" value="Cysteine proteinases"/>
    <property type="match status" value="1"/>
</dbReference>
<comment type="caution">
    <text evidence="10">The sequence shown here is derived from an EMBL/GenBank/DDBJ whole genome shotgun (WGS) entry which is preliminary data.</text>
</comment>
<dbReference type="InterPro" id="IPR000064">
    <property type="entry name" value="NLP_P60_dom"/>
</dbReference>
<keyword evidence="5" id="KW-0378">Hydrolase</keyword>
<protein>
    <submittedName>
        <fullName evidence="10">LysM peptidoglycan-binding domain-containing protein</fullName>
    </submittedName>
</protein>
<evidence type="ECO:0000256" key="6">
    <source>
        <dbReference type="ARBA" id="ARBA00022807"/>
    </source>
</evidence>
<keyword evidence="3 7" id="KW-0732">Signal</keyword>
<feature type="signal peptide" evidence="7">
    <location>
        <begin position="1"/>
        <end position="23"/>
    </location>
</feature>
<dbReference type="Pfam" id="PF01476">
    <property type="entry name" value="LysM"/>
    <property type="match status" value="1"/>
</dbReference>
<evidence type="ECO:0000256" key="5">
    <source>
        <dbReference type="ARBA" id="ARBA00022801"/>
    </source>
</evidence>
<evidence type="ECO:0000259" key="9">
    <source>
        <dbReference type="PROSITE" id="PS51935"/>
    </source>
</evidence>
<dbReference type="Proteomes" id="UP001211894">
    <property type="component" value="Unassembled WGS sequence"/>
</dbReference>
<keyword evidence="4" id="KW-0677">Repeat</keyword>
<comment type="similarity">
    <text evidence="1">Belongs to the peptidase C40 family.</text>
</comment>
<dbReference type="InterPro" id="IPR018392">
    <property type="entry name" value="LysM"/>
</dbReference>
<evidence type="ECO:0000256" key="2">
    <source>
        <dbReference type="ARBA" id="ARBA00022670"/>
    </source>
</evidence>
<evidence type="ECO:0000259" key="8">
    <source>
        <dbReference type="PROSITE" id="PS51782"/>
    </source>
</evidence>
<feature type="chain" id="PRO_5045171419" evidence="7">
    <location>
        <begin position="24"/>
        <end position="196"/>
    </location>
</feature>
<dbReference type="PROSITE" id="PS51935">
    <property type="entry name" value="NLPC_P60"/>
    <property type="match status" value="1"/>
</dbReference>
<dbReference type="InterPro" id="IPR051202">
    <property type="entry name" value="Peptidase_C40"/>
</dbReference>
<evidence type="ECO:0000313" key="10">
    <source>
        <dbReference type="EMBL" id="MDA7026770.1"/>
    </source>
</evidence>
<keyword evidence="11" id="KW-1185">Reference proteome</keyword>